<keyword evidence="1" id="KW-0732">Signal</keyword>
<dbReference type="Proteomes" id="UP000077069">
    <property type="component" value="Unassembled WGS sequence"/>
</dbReference>
<evidence type="ECO:0000256" key="1">
    <source>
        <dbReference type="SAM" id="SignalP"/>
    </source>
</evidence>
<dbReference type="InParanoid" id="A0A177C1P7"/>
<organism evidence="2 3">
    <name type="scientific">Paraphaeosphaeria sporulosa</name>
    <dbReference type="NCBI Taxonomy" id="1460663"/>
    <lineage>
        <taxon>Eukaryota</taxon>
        <taxon>Fungi</taxon>
        <taxon>Dikarya</taxon>
        <taxon>Ascomycota</taxon>
        <taxon>Pezizomycotina</taxon>
        <taxon>Dothideomycetes</taxon>
        <taxon>Pleosporomycetidae</taxon>
        <taxon>Pleosporales</taxon>
        <taxon>Massarineae</taxon>
        <taxon>Didymosphaeriaceae</taxon>
        <taxon>Paraphaeosphaeria</taxon>
    </lineage>
</organism>
<gene>
    <name evidence="2" type="ORF">CC84DRAFT_1154077</name>
</gene>
<dbReference type="GeneID" id="28760353"/>
<feature type="signal peptide" evidence="1">
    <location>
        <begin position="1"/>
        <end position="23"/>
    </location>
</feature>
<evidence type="ECO:0000313" key="3">
    <source>
        <dbReference type="Proteomes" id="UP000077069"/>
    </source>
</evidence>
<accession>A0A177C1P7</accession>
<dbReference type="STRING" id="1460663.A0A177C1P7"/>
<dbReference type="AlphaFoldDB" id="A0A177C1P7"/>
<name>A0A177C1P7_9PLEO</name>
<feature type="chain" id="PRO_5008057631" evidence="1">
    <location>
        <begin position="24"/>
        <end position="379"/>
    </location>
</feature>
<evidence type="ECO:0000313" key="2">
    <source>
        <dbReference type="EMBL" id="OAG00799.1"/>
    </source>
</evidence>
<sequence>MTYLHKASNLLLFFSILITPTHAAWANLTLSSYTLLQTPFSSTIAALDAALPNVKVSTVMSDLNHANPASSPKVTHLVPSSAYAWAHTSSYDDQNTEKWYPQGITTSADAYASGTYEGQRVQLVTWHSDHYDKGKRGARISFVSQGGKAKKYRNVLLVQPKGSDDFEAIGGLHAGGVTWYGNLVYVVDTSGGLRVFDLDHLYRVDDGIKDKVGKQGSGKYAAYGYKYVLPQVRRYNWQPKSGVKDMRFSFVSLDRTTTPDSLLVGEYHPTRTDCRLVRFALDYQTRWLKTSAGGIATAVQAVSHGNTKIQGAASVNGKFFLTQSGGNLLSFSWRGGKRTSKKVFPSVPEDLSYEKGVGLWTLMEEKGKRSVFAVNPSEL</sequence>
<dbReference type="OrthoDB" id="9983241at2759"/>
<protein>
    <submittedName>
        <fullName evidence="2">Secreted protein</fullName>
    </submittedName>
</protein>
<proteinExistence type="predicted"/>
<keyword evidence="3" id="KW-1185">Reference proteome</keyword>
<dbReference type="RefSeq" id="XP_018031164.1">
    <property type="nucleotide sequence ID" value="XM_018176867.1"/>
</dbReference>
<dbReference type="EMBL" id="KV441558">
    <property type="protein sequence ID" value="OAG00799.1"/>
    <property type="molecule type" value="Genomic_DNA"/>
</dbReference>
<reference evidence="2 3" key="1">
    <citation type="submission" date="2016-05" db="EMBL/GenBank/DDBJ databases">
        <title>Comparative analysis of secretome profiles of manganese(II)-oxidizing ascomycete fungi.</title>
        <authorList>
            <consortium name="DOE Joint Genome Institute"/>
            <person name="Zeiner C.A."/>
            <person name="Purvine S.O."/>
            <person name="Zink E.M."/>
            <person name="Wu S."/>
            <person name="Pasa-Tolic L."/>
            <person name="Chaput D.L."/>
            <person name="Haridas S."/>
            <person name="Grigoriev I.V."/>
            <person name="Santelli C.M."/>
            <person name="Hansel C.M."/>
        </authorList>
    </citation>
    <scope>NUCLEOTIDE SEQUENCE [LARGE SCALE GENOMIC DNA]</scope>
    <source>
        <strain evidence="2 3">AP3s5-JAC2a</strain>
    </source>
</reference>